<dbReference type="Proteomes" id="UP000008635">
    <property type="component" value="Chromosome"/>
</dbReference>
<feature type="binding site" evidence="9">
    <location>
        <position position="72"/>
    </location>
    <ligand>
        <name>Zn(2+)</name>
        <dbReference type="ChEBI" id="CHEBI:29105"/>
        <label>1</label>
    </ligand>
</feature>
<comment type="subunit">
    <text evidence="9">The RNAP catalytic core consists of 2 alpha, 1 beta, 1 beta' and 1 omega subunit. When a sigma factor is associated with the core the holoenzyme is formed, which can initiate transcription.</text>
</comment>
<comment type="catalytic activity">
    <reaction evidence="8 9 10">
        <text>RNA(n) + a ribonucleoside 5'-triphosphate = RNA(n+1) + diphosphate</text>
        <dbReference type="Rhea" id="RHEA:21248"/>
        <dbReference type="Rhea" id="RHEA-COMP:14527"/>
        <dbReference type="Rhea" id="RHEA-COMP:17342"/>
        <dbReference type="ChEBI" id="CHEBI:33019"/>
        <dbReference type="ChEBI" id="CHEBI:61557"/>
        <dbReference type="ChEBI" id="CHEBI:140395"/>
        <dbReference type="EC" id="2.7.7.6"/>
    </reaction>
</comment>
<evidence type="ECO:0000313" key="13">
    <source>
        <dbReference type="EMBL" id="ADV66475.1"/>
    </source>
</evidence>
<dbReference type="InterPro" id="IPR044893">
    <property type="entry name" value="RNA_pol_Rpb1_clamp_domain"/>
</dbReference>
<evidence type="ECO:0000256" key="6">
    <source>
        <dbReference type="ARBA" id="ARBA00022842"/>
    </source>
</evidence>
<dbReference type="GO" id="GO:0003899">
    <property type="term" value="F:DNA-directed RNA polymerase activity"/>
    <property type="evidence" value="ECO:0007669"/>
    <property type="project" value="UniProtKB-UniRule"/>
</dbReference>
<dbReference type="HAMAP" id="MF_01322">
    <property type="entry name" value="RNApol_bact_RpoC"/>
    <property type="match status" value="1"/>
</dbReference>
<comment type="cofactor">
    <cofactor evidence="9">
        <name>Zn(2+)</name>
        <dbReference type="ChEBI" id="CHEBI:29105"/>
    </cofactor>
    <text evidence="9">Binds 2 Zn(2+) ions per subunit.</text>
</comment>
<dbReference type="Gene3D" id="1.10.1790.20">
    <property type="match status" value="1"/>
</dbReference>
<evidence type="ECO:0000313" key="14">
    <source>
        <dbReference type="Proteomes" id="UP000008635"/>
    </source>
</evidence>
<feature type="binding site" evidence="9">
    <location>
        <position position="1194"/>
    </location>
    <ligand>
        <name>Zn(2+)</name>
        <dbReference type="ChEBI" id="CHEBI:29105"/>
        <label>2</label>
    </ligand>
</feature>
<comment type="function">
    <text evidence="9 10">DNA-dependent RNA polymerase catalyzes the transcription of DNA into RNA using the four ribonucleoside triphosphates as substrates.</text>
</comment>
<dbReference type="Pfam" id="PF05000">
    <property type="entry name" value="RNA_pol_Rpb1_4"/>
    <property type="match status" value="1"/>
</dbReference>
<keyword evidence="1 9" id="KW-0240">DNA-directed RNA polymerase</keyword>
<dbReference type="OrthoDB" id="9815296at2"/>
<evidence type="ECO:0000256" key="4">
    <source>
        <dbReference type="ARBA" id="ARBA00022723"/>
    </source>
</evidence>
<dbReference type="Gene3D" id="1.10.40.90">
    <property type="match status" value="1"/>
</dbReference>
<dbReference type="GO" id="GO:0000428">
    <property type="term" value="C:DNA-directed RNA polymerase complex"/>
    <property type="evidence" value="ECO:0007669"/>
    <property type="project" value="UniProtKB-KW"/>
</dbReference>
<dbReference type="HOGENOM" id="CLU_000524_3_1_0"/>
<dbReference type="GO" id="GO:0000287">
    <property type="term" value="F:magnesium ion binding"/>
    <property type="evidence" value="ECO:0007669"/>
    <property type="project" value="UniProtKB-UniRule"/>
</dbReference>
<feature type="binding site" evidence="9">
    <location>
        <position position="739"/>
    </location>
    <ligand>
        <name>Mg(2+)</name>
        <dbReference type="ChEBI" id="CHEBI:18420"/>
    </ligand>
</feature>
<dbReference type="GO" id="GO:0008270">
    <property type="term" value="F:zinc ion binding"/>
    <property type="evidence" value="ECO:0007669"/>
    <property type="project" value="UniProtKB-UniRule"/>
</dbReference>
<dbReference type="InterPro" id="IPR045867">
    <property type="entry name" value="DNA-dir_RpoC_beta_prime"/>
</dbReference>
<evidence type="ECO:0000256" key="3">
    <source>
        <dbReference type="ARBA" id="ARBA00022695"/>
    </source>
</evidence>
<accession>E8U5Y6</accession>
<name>E8U5Y6_DEIML</name>
<dbReference type="InterPro" id="IPR000722">
    <property type="entry name" value="RNA_pol_asu"/>
</dbReference>
<dbReference type="InterPro" id="IPR007080">
    <property type="entry name" value="RNA_pol_Rpb1_1"/>
</dbReference>
<dbReference type="InterPro" id="IPR006592">
    <property type="entry name" value="RNA_pol_N"/>
</dbReference>
<dbReference type="InterPro" id="IPR007081">
    <property type="entry name" value="RNA_pol_Rpb1_5"/>
</dbReference>
<feature type="binding site" evidence="9">
    <location>
        <position position="59"/>
    </location>
    <ligand>
        <name>Zn(2+)</name>
        <dbReference type="ChEBI" id="CHEBI:29105"/>
        <label>1</label>
    </ligand>
</feature>
<keyword evidence="14" id="KW-1185">Reference proteome</keyword>
<protein>
    <recommendedName>
        <fullName evidence="9">DNA-directed RNA polymerase subunit beta'</fullName>
        <shortName evidence="9">RNAP subunit beta'</shortName>
        <ecNumber evidence="9">2.7.7.6</ecNumber>
    </recommendedName>
    <alternativeName>
        <fullName evidence="9">RNA polymerase subunit beta'</fullName>
    </alternativeName>
    <alternativeName>
        <fullName evidence="9">Transcriptase subunit beta'</fullName>
    </alternativeName>
</protein>
<dbReference type="Pfam" id="PF04998">
    <property type="entry name" value="RNA_pol_Rpb1_5"/>
    <property type="match status" value="1"/>
</dbReference>
<feature type="binding site" evidence="9">
    <location>
        <position position="741"/>
    </location>
    <ligand>
        <name>Mg(2+)</name>
        <dbReference type="ChEBI" id="CHEBI:18420"/>
    </ligand>
</feature>
<dbReference type="Pfam" id="PF21668">
    <property type="entry name" value="RPOC_hybrid"/>
    <property type="match status" value="1"/>
</dbReference>
<sequence>MKDFSKVRIAIASPAKIREWSFGEVEKPETINYRTLKPEREGLFDERIFGPIKDYECACGKYKRQRYEGKVCERCGVEVTSSKVRRYRMGHIDLATPAAHIWYVKDTPSKIGTLLDLSAAQLEKVLYFSSFLVTKPENAQKDGRPLKRGELLSDEEYRELRYGRQETYTLPNGTEAAIRDGEYVTRGQVLGGNVVSKMDGLAQYRFPRRAELHYREQADASLPIDAAQLIEQESFRAGEILAELTEDVRITAPLAGIAFMHDLGEDSVVVELRDEDDDVMARVYVPHGMNVQIAQGEKLDVGAVIATASSGSRLRVSRDSRLAGVTFPKKGFVKVTAHWERTETYPINPTMHVLVGDGSEVREGQRVIGAIDEEQMVTAERDGTITLHAPASIIVSKAKVYPYQDEPLVINGDRVEPGDDLADGGNIRSEISGRIELDLVRKQVRVIESYDFEAKMGAEAVKELLDDLDLPTLEAELGEQMKDNSRHKRAKARKRLEVARSFIKSGNHPSWMILETVPVMPPDLRPMVQVDGGRFATSDLNDLYRRLINRNNRLRKLMSQGAPDMIIRNEKRMLQEAVDALIDNGRRGSPVTNPGSDRSLRSLTDLLGGKQGRFRQNLLGKRVDYSGRSVIVVGPQLKLHQCGVPKRMALELFKPFLFKLLEEKGEVTNIKQARKMLERYRDTRDSVWDALEEVIEDKVVLLNRAPTLHRLGIQAFEPVLVEGQSIQLHPLVCEAFNADFDGDQMAIHVPLSAQAQAEARIQMLSAHNLLSPANGEPNVKPSRDIILGIFTLTQLRRDTVGAGRNFDNEQAVLDAYDRGEIRLNSPVKIGDREVTPGRLKFTFSNPDEAILAVERGVLDYQDAVRIRVNGVTHDTSAGRVMFRRLVTEALGTRNAHLVDELVDLSTTYEKDGLKDMVIACFKRLGVEATAQLLDALKDSGFKLSTTSGITIGIDDVVIPPAKQDILTEADGKLAEIEQNFDFGFLTEEERYKQVVQLWNDTTDEVKNAVFDNFSKNYPFNPLWIMAQSGARGNPQQIRQLAGMRGLMARPDGSTIEVPIKASFREGLTVLEYFISTHGARKGSADTALRTADSGYLTRKLVDVAHEIVVRDLDCETSEYTVISLGAPDERSGEWRARKGSEIETSIQGRTLSADLEVAGRTIAAGEMLSLEDVKAIIKDARNIGEVYVRTPLNCRVKSGVCQACYGYDLSQAKPVSLGEAVGVVAAESIGEPGTQLTMRTFHTGGVAGGGDITMGLPRVIELFEARKPKSQAVVADRDGVIRIEEDEERYLVRIDAEDEQFSSKTATKISKNLRMIVRDGDHVEAGQPITRGAINPHDLLMYKDTDAAQRYLVEEVQRVYRSQGVKVHDKHIEVIVRQMLRYVEITDGGDTELLEGQTVERWEVDAANEALGDGKTAASWKPVLLGITKSSLTTKSWLSAASFQHTTHVLTEASIKGQVDDLIGLKENVILGKLIPAGTGLASVRTMQVADERTLDKYGLTDADGTRAPRPADAPRPTQPGAGD</sequence>
<evidence type="ECO:0000256" key="7">
    <source>
        <dbReference type="ARBA" id="ARBA00023163"/>
    </source>
</evidence>
<keyword evidence="3 9" id="KW-0548">Nucleotidyltransferase</keyword>
<dbReference type="Gene3D" id="1.10.150.390">
    <property type="match status" value="1"/>
</dbReference>
<keyword evidence="7 9" id="KW-0804">Transcription</keyword>
<dbReference type="InterPro" id="IPR007083">
    <property type="entry name" value="RNA_pol_Rpb1_4"/>
</dbReference>
<proteinExistence type="inferred from homology"/>
<dbReference type="Gene3D" id="1.10.132.30">
    <property type="match status" value="1"/>
</dbReference>
<dbReference type="PANTHER" id="PTHR19376">
    <property type="entry name" value="DNA-DIRECTED RNA POLYMERASE"/>
    <property type="match status" value="1"/>
</dbReference>
<gene>
    <name evidence="9" type="primary">rpoC</name>
    <name evidence="13" type="ordered locus">Deima_0820</name>
</gene>
<feature type="compositionally biased region" description="Low complexity" evidence="11">
    <location>
        <begin position="1502"/>
        <end position="1511"/>
    </location>
</feature>
<dbReference type="eggNOG" id="COG0086">
    <property type="taxonomic scope" value="Bacteria"/>
</dbReference>
<dbReference type="Pfam" id="PF00623">
    <property type="entry name" value="RNA_pol_Rpb1_2"/>
    <property type="match status" value="1"/>
</dbReference>
<feature type="binding site" evidence="9">
    <location>
        <position position="1201"/>
    </location>
    <ligand>
        <name>Zn(2+)</name>
        <dbReference type="ChEBI" id="CHEBI:29105"/>
        <label>2</label>
    </ligand>
</feature>
<dbReference type="EMBL" id="CP002454">
    <property type="protein sequence ID" value="ADV66475.1"/>
    <property type="molecule type" value="Genomic_DNA"/>
</dbReference>
<dbReference type="SMART" id="SM00663">
    <property type="entry name" value="RPOLA_N"/>
    <property type="match status" value="1"/>
</dbReference>
<evidence type="ECO:0000256" key="1">
    <source>
        <dbReference type="ARBA" id="ARBA00022478"/>
    </source>
</evidence>
<dbReference type="Gene3D" id="1.10.274.100">
    <property type="entry name" value="RNA polymerase Rpb1, domain 3"/>
    <property type="match status" value="1"/>
</dbReference>
<evidence type="ECO:0000256" key="5">
    <source>
        <dbReference type="ARBA" id="ARBA00022833"/>
    </source>
</evidence>
<dbReference type="Gene3D" id="3.90.105.10">
    <property type="entry name" value="Molybdopterin biosynthesis moea protein, domain 2"/>
    <property type="match status" value="1"/>
</dbReference>
<feature type="binding site" evidence="9">
    <location>
        <position position="743"/>
    </location>
    <ligand>
        <name>Mg(2+)</name>
        <dbReference type="ChEBI" id="CHEBI:18420"/>
    </ligand>
</feature>
<feature type="domain" description="RNA polymerase N-terminal" evidence="12">
    <location>
        <begin position="510"/>
        <end position="793"/>
    </location>
</feature>
<dbReference type="CDD" id="cd02655">
    <property type="entry name" value="RNAP_beta'_C"/>
    <property type="match status" value="1"/>
</dbReference>
<feature type="binding site" evidence="9">
    <location>
        <position position="75"/>
    </location>
    <ligand>
        <name>Zn(2+)</name>
        <dbReference type="ChEBI" id="CHEBI:29105"/>
        <label>1</label>
    </ligand>
</feature>
<evidence type="ECO:0000256" key="9">
    <source>
        <dbReference type="HAMAP-Rule" id="MF_01322"/>
    </source>
</evidence>
<dbReference type="Pfam" id="PF04983">
    <property type="entry name" value="RNA_pol_Rpb1_3"/>
    <property type="match status" value="1"/>
</dbReference>
<keyword evidence="5 9" id="KW-0862">Zinc</keyword>
<organism evidence="13 14">
    <name type="scientific">Deinococcus maricopensis (strain DSM 21211 / LMG 22137 / NRRL B-23946 / LB-34)</name>
    <dbReference type="NCBI Taxonomy" id="709986"/>
    <lineage>
        <taxon>Bacteria</taxon>
        <taxon>Thermotogati</taxon>
        <taxon>Deinococcota</taxon>
        <taxon>Deinococci</taxon>
        <taxon>Deinococcales</taxon>
        <taxon>Deinococcaceae</taxon>
        <taxon>Deinococcus</taxon>
    </lineage>
</organism>
<dbReference type="Gene3D" id="2.40.50.100">
    <property type="match status" value="4"/>
</dbReference>
<keyword evidence="4 9" id="KW-0479">Metal-binding</keyword>
<comment type="cofactor">
    <cofactor evidence="9">
        <name>Mg(2+)</name>
        <dbReference type="ChEBI" id="CHEBI:18420"/>
    </cofactor>
    <text evidence="9">Binds 1 Mg(2+) ion per subunit.</text>
</comment>
<feature type="binding site" evidence="9">
    <location>
        <position position="57"/>
    </location>
    <ligand>
        <name>Zn(2+)</name>
        <dbReference type="ChEBI" id="CHEBI:29105"/>
        <label>1</label>
    </ligand>
</feature>
<evidence type="ECO:0000256" key="11">
    <source>
        <dbReference type="SAM" id="MobiDB-lite"/>
    </source>
</evidence>
<dbReference type="RefSeq" id="WP_013555980.1">
    <property type="nucleotide sequence ID" value="NC_014958.1"/>
</dbReference>
<dbReference type="CDD" id="cd01609">
    <property type="entry name" value="RNAP_beta'_N"/>
    <property type="match status" value="1"/>
</dbReference>
<feature type="binding site" evidence="9">
    <location>
        <position position="1114"/>
    </location>
    <ligand>
        <name>Zn(2+)</name>
        <dbReference type="ChEBI" id="CHEBI:29105"/>
        <label>2</label>
    </ligand>
</feature>
<dbReference type="InterPro" id="IPR012754">
    <property type="entry name" value="DNA-dir_RpoC_beta_prime_bact"/>
</dbReference>
<dbReference type="GO" id="GO:0003677">
    <property type="term" value="F:DNA binding"/>
    <property type="evidence" value="ECO:0007669"/>
    <property type="project" value="UniProtKB-UniRule"/>
</dbReference>
<dbReference type="InterPro" id="IPR007066">
    <property type="entry name" value="RNA_pol_Rpb1_3"/>
</dbReference>
<dbReference type="Pfam" id="PF04997">
    <property type="entry name" value="RNA_pol_Rpb1_1"/>
    <property type="match status" value="2"/>
</dbReference>
<keyword evidence="6 9" id="KW-0460">Magnesium</keyword>
<reference evidence="13 14" key="1">
    <citation type="journal article" date="2011" name="Stand. Genomic Sci.">
        <title>Complete genome sequence of Deinococcus maricopensis type strain (LB-34).</title>
        <authorList>
            <person name="Pukall R."/>
            <person name="Zeytun A."/>
            <person name="Lucas S."/>
            <person name="Lapidus A."/>
            <person name="Hammon N."/>
            <person name="Deshpande S."/>
            <person name="Nolan M."/>
            <person name="Cheng J.F."/>
            <person name="Pitluck S."/>
            <person name="Liolios K."/>
            <person name="Pagani I."/>
            <person name="Mikhailova N."/>
            <person name="Ivanova N."/>
            <person name="Mavromatis K."/>
            <person name="Pati A."/>
            <person name="Tapia R."/>
            <person name="Han C."/>
            <person name="Goodwin L."/>
            <person name="Chen A."/>
            <person name="Palaniappan K."/>
            <person name="Land M."/>
            <person name="Hauser L."/>
            <person name="Chang Y.J."/>
            <person name="Jeffries C.D."/>
            <person name="Brambilla E.M."/>
            <person name="Rohde M."/>
            <person name="Goker M."/>
            <person name="Detter J.C."/>
            <person name="Woyke T."/>
            <person name="Bristow J."/>
            <person name="Eisen J.A."/>
            <person name="Markowitz V."/>
            <person name="Hugenholtz P."/>
            <person name="Kyrpides N.C."/>
            <person name="Klenk H.P."/>
        </authorList>
    </citation>
    <scope>NUCLEOTIDE SEQUENCE [LARGE SCALE GENOMIC DNA]</scope>
    <source>
        <strain evidence="14">DSM 21211 / LMG 22137 / NRRL B-23946 / LB-34</strain>
    </source>
</reference>
<keyword evidence="2 9" id="KW-0808">Transferase</keyword>
<dbReference type="InterPro" id="IPR038120">
    <property type="entry name" value="Rpb1_funnel_sf"/>
</dbReference>
<dbReference type="KEGG" id="dmr:Deima_0820"/>
<dbReference type="InterPro" id="IPR042102">
    <property type="entry name" value="RNA_pol_Rpb1_3_sf"/>
</dbReference>
<dbReference type="PANTHER" id="PTHR19376:SF54">
    <property type="entry name" value="DNA-DIRECTED RNA POLYMERASE SUBUNIT BETA"/>
    <property type="match status" value="1"/>
</dbReference>
<dbReference type="STRING" id="709986.Deima_0820"/>
<evidence type="ECO:0000259" key="12">
    <source>
        <dbReference type="SMART" id="SM00663"/>
    </source>
</evidence>
<feature type="binding site" evidence="9">
    <location>
        <position position="1204"/>
    </location>
    <ligand>
        <name>Zn(2+)</name>
        <dbReference type="ChEBI" id="CHEBI:29105"/>
        <label>2</label>
    </ligand>
</feature>
<dbReference type="GO" id="GO:0006351">
    <property type="term" value="P:DNA-templated transcription"/>
    <property type="evidence" value="ECO:0007669"/>
    <property type="project" value="UniProtKB-UniRule"/>
</dbReference>
<evidence type="ECO:0000256" key="8">
    <source>
        <dbReference type="ARBA" id="ARBA00048552"/>
    </source>
</evidence>
<dbReference type="EC" id="2.7.7.6" evidence="9"/>
<evidence type="ECO:0000256" key="10">
    <source>
        <dbReference type="RuleBase" id="RU004279"/>
    </source>
</evidence>
<reference evidence="14" key="2">
    <citation type="submission" date="2011-01" db="EMBL/GenBank/DDBJ databases">
        <title>The complete genome of Deinococcus maricopensis DSM 21211.</title>
        <authorList>
            <consortium name="US DOE Joint Genome Institute (JGI-PGF)"/>
            <person name="Lucas S."/>
            <person name="Copeland A."/>
            <person name="Lapidus A."/>
            <person name="Goodwin L."/>
            <person name="Pitluck S."/>
            <person name="Kyrpides N."/>
            <person name="Mavromatis K."/>
            <person name="Pagani I."/>
            <person name="Ivanova N."/>
            <person name="Ovchinnikova G."/>
            <person name="Zeytun A."/>
            <person name="Detter J.C."/>
            <person name="Han C."/>
            <person name="Land M."/>
            <person name="Hauser L."/>
            <person name="Markowitz V."/>
            <person name="Cheng J.-F."/>
            <person name="Hugenholtz P."/>
            <person name="Woyke T."/>
            <person name="Wu D."/>
            <person name="Pukall R."/>
            <person name="Gehrich-Schroeter G."/>
            <person name="Brambilla E."/>
            <person name="Klenk H.-P."/>
            <person name="Eisen J.A."/>
        </authorList>
    </citation>
    <scope>NUCLEOTIDE SEQUENCE [LARGE SCALE GENOMIC DNA]</scope>
    <source>
        <strain evidence="14">DSM 21211 / LMG 22137 / NRRL B-23946 / LB-34</strain>
    </source>
</reference>
<dbReference type="Gene3D" id="2.40.40.20">
    <property type="match status" value="1"/>
</dbReference>
<comment type="similarity">
    <text evidence="9 10">Belongs to the RNA polymerase beta' chain family.</text>
</comment>
<dbReference type="Gene3D" id="4.10.860.120">
    <property type="entry name" value="RNA polymerase II, clamp domain"/>
    <property type="match status" value="1"/>
</dbReference>
<evidence type="ECO:0000256" key="2">
    <source>
        <dbReference type="ARBA" id="ARBA00022679"/>
    </source>
</evidence>
<dbReference type="SUPFAM" id="SSF64484">
    <property type="entry name" value="beta and beta-prime subunits of DNA dependent RNA-polymerase"/>
    <property type="match status" value="1"/>
</dbReference>
<feature type="region of interest" description="Disordered" evidence="11">
    <location>
        <begin position="1495"/>
        <end position="1524"/>
    </location>
</feature>
<dbReference type="InterPro" id="IPR048566">
    <property type="entry name" value="RpoC_hybrid"/>
</dbReference>